<evidence type="ECO:0000313" key="2">
    <source>
        <dbReference type="Proteomes" id="UP000177885"/>
    </source>
</evidence>
<protein>
    <submittedName>
        <fullName evidence="1">Uncharacterized protein</fullName>
    </submittedName>
</protein>
<gene>
    <name evidence="1" type="ORF">A2856_00215</name>
</gene>
<evidence type="ECO:0000313" key="1">
    <source>
        <dbReference type="EMBL" id="OGL66917.1"/>
    </source>
</evidence>
<dbReference type="Proteomes" id="UP000177885">
    <property type="component" value="Unassembled WGS sequence"/>
</dbReference>
<organism evidence="1 2">
    <name type="scientific">Candidatus Uhrbacteria bacterium RIFCSPHIGHO2_01_FULL_63_20</name>
    <dbReference type="NCBI Taxonomy" id="1802385"/>
    <lineage>
        <taxon>Bacteria</taxon>
        <taxon>Candidatus Uhriibacteriota</taxon>
    </lineage>
</organism>
<dbReference type="AlphaFoldDB" id="A0A1F7TN16"/>
<accession>A0A1F7TN16</accession>
<comment type="caution">
    <text evidence="1">The sequence shown here is derived from an EMBL/GenBank/DDBJ whole genome shotgun (WGS) entry which is preliminary data.</text>
</comment>
<proteinExistence type="predicted"/>
<dbReference type="STRING" id="1802385.A2856_00215"/>
<reference evidence="1 2" key="1">
    <citation type="journal article" date="2016" name="Nat. Commun.">
        <title>Thousands of microbial genomes shed light on interconnected biogeochemical processes in an aquifer system.</title>
        <authorList>
            <person name="Anantharaman K."/>
            <person name="Brown C.T."/>
            <person name="Hug L.A."/>
            <person name="Sharon I."/>
            <person name="Castelle C.J."/>
            <person name="Probst A.J."/>
            <person name="Thomas B.C."/>
            <person name="Singh A."/>
            <person name="Wilkins M.J."/>
            <person name="Karaoz U."/>
            <person name="Brodie E.L."/>
            <person name="Williams K.H."/>
            <person name="Hubbard S.S."/>
            <person name="Banfield J.F."/>
        </authorList>
    </citation>
    <scope>NUCLEOTIDE SEQUENCE [LARGE SCALE GENOMIC DNA]</scope>
</reference>
<sequence length="110" mass="12233">MGGVNHQPCGKPLPYSTEMSKRLSLAHIGIEIANVALEDVLLSELAGRTTNVRPFENALVAAHAQIDDFQESVRILIDVLKADKYQELETLEQMDRGKTGGFLSCWWDYG</sequence>
<name>A0A1F7TN16_9BACT</name>
<dbReference type="EMBL" id="MGDT01000004">
    <property type="protein sequence ID" value="OGL66917.1"/>
    <property type="molecule type" value="Genomic_DNA"/>
</dbReference>